<reference evidence="2" key="1">
    <citation type="journal article" date="2019" name="Int. J. Syst. Evol. Microbiol.">
        <title>The Global Catalogue of Microorganisms (GCM) 10K type strain sequencing project: providing services to taxonomists for standard genome sequencing and annotation.</title>
        <authorList>
            <consortium name="The Broad Institute Genomics Platform"/>
            <consortium name="The Broad Institute Genome Sequencing Center for Infectious Disease"/>
            <person name="Wu L."/>
            <person name="Ma J."/>
        </authorList>
    </citation>
    <scope>NUCLEOTIDE SEQUENCE [LARGE SCALE GENOMIC DNA]</scope>
    <source>
        <strain evidence="2">CGMCC 1.15043</strain>
    </source>
</reference>
<sequence length="119" mass="13725">MSRTIEFTEDTLILHLSGIVSAAALRRRVEIPYSQIKQVTVDDSKISMFQFRIGTSIADIREGRFLIGDRWCFISYENHKDVVSIELEQHEFGKVVFQTEDPVGTSNQIIEHLTKRPRS</sequence>
<dbReference type="EMBL" id="BMHE01000061">
    <property type="protein sequence ID" value="GGA10814.1"/>
    <property type="molecule type" value="Genomic_DNA"/>
</dbReference>
<protein>
    <recommendedName>
        <fullName evidence="3">PH domain-containing protein</fullName>
    </recommendedName>
</protein>
<evidence type="ECO:0000313" key="2">
    <source>
        <dbReference type="Proteomes" id="UP000615455"/>
    </source>
</evidence>
<gene>
    <name evidence="1" type="ORF">GCM10008018_65120</name>
</gene>
<accession>A0ABQ1FFR6</accession>
<organism evidence="1 2">
    <name type="scientific">Paenibacillus marchantiophytorum</name>
    <dbReference type="NCBI Taxonomy" id="1619310"/>
    <lineage>
        <taxon>Bacteria</taxon>
        <taxon>Bacillati</taxon>
        <taxon>Bacillota</taxon>
        <taxon>Bacilli</taxon>
        <taxon>Bacillales</taxon>
        <taxon>Paenibacillaceae</taxon>
        <taxon>Paenibacillus</taxon>
    </lineage>
</organism>
<dbReference type="RefSeq" id="WP_189019758.1">
    <property type="nucleotide sequence ID" value="NZ_BMHE01000061.1"/>
</dbReference>
<evidence type="ECO:0000313" key="1">
    <source>
        <dbReference type="EMBL" id="GGA10814.1"/>
    </source>
</evidence>
<proteinExistence type="predicted"/>
<keyword evidence="2" id="KW-1185">Reference proteome</keyword>
<name>A0ABQ1FFR6_9BACL</name>
<evidence type="ECO:0008006" key="3">
    <source>
        <dbReference type="Google" id="ProtNLM"/>
    </source>
</evidence>
<dbReference type="Proteomes" id="UP000615455">
    <property type="component" value="Unassembled WGS sequence"/>
</dbReference>
<comment type="caution">
    <text evidence="1">The sequence shown here is derived from an EMBL/GenBank/DDBJ whole genome shotgun (WGS) entry which is preliminary data.</text>
</comment>